<dbReference type="EMBL" id="CP064747">
    <property type="protein sequence ID" value="QPC59115.1"/>
    <property type="molecule type" value="Genomic_DNA"/>
</dbReference>
<name>A0A2T4GWN1_FUSCU</name>
<reference evidence="3 5" key="1">
    <citation type="submission" date="2018-02" db="EMBL/GenBank/DDBJ databases">
        <title>Fusarium culmorum secondary metabolites in fungal-bacterial-plant interactions.</title>
        <authorList>
            <person name="Schmidt R."/>
        </authorList>
    </citation>
    <scope>NUCLEOTIDE SEQUENCE [LARGE SCALE GENOMIC DNA]</scope>
    <source>
        <strain evidence="3 5">PV</strain>
    </source>
</reference>
<evidence type="ECO:0000313" key="3">
    <source>
        <dbReference type="EMBL" id="PTD07957.1"/>
    </source>
</evidence>
<reference evidence="4" key="2">
    <citation type="submission" date="2020-11" db="EMBL/GenBank/DDBJ databases">
        <title>The chromosome-scale genome resource for two endophytic Fusarium species: F. culmorum and F. pseudograminearum.</title>
        <authorList>
            <person name="Yuan Z."/>
        </authorList>
    </citation>
    <scope>NUCLEOTIDE SEQUENCE</scope>
    <source>
        <strain evidence="4">Class2-1B</strain>
    </source>
</reference>
<dbReference type="OrthoDB" id="5074358at2759"/>
<feature type="coiled-coil region" evidence="1">
    <location>
        <begin position="107"/>
        <end position="146"/>
    </location>
</feature>
<evidence type="ECO:0000256" key="2">
    <source>
        <dbReference type="SAM" id="MobiDB-lite"/>
    </source>
</evidence>
<protein>
    <submittedName>
        <fullName evidence="3">Uncharacterized protein</fullName>
    </submittedName>
</protein>
<proteinExistence type="predicted"/>
<dbReference type="Proteomes" id="UP000663297">
    <property type="component" value="Chromosome 1"/>
</dbReference>
<keyword evidence="5" id="KW-1185">Reference proteome</keyword>
<keyword evidence="1" id="KW-0175">Coiled coil</keyword>
<feature type="compositionally biased region" description="Polar residues" evidence="2">
    <location>
        <begin position="9"/>
        <end position="21"/>
    </location>
</feature>
<dbReference type="Proteomes" id="UP000241587">
    <property type="component" value="Unassembled WGS sequence"/>
</dbReference>
<evidence type="ECO:0000313" key="4">
    <source>
        <dbReference type="EMBL" id="QPC59115.1"/>
    </source>
</evidence>
<dbReference type="OMA" id="HEKAYAQ"/>
<gene>
    <name evidence="3" type="ORF">FCULG_00005482</name>
    <name evidence="4" type="ORF">HYE67_001346</name>
</gene>
<accession>A0A2T4GWN1</accession>
<evidence type="ECO:0000313" key="5">
    <source>
        <dbReference type="Proteomes" id="UP000241587"/>
    </source>
</evidence>
<sequence>MTPQKTKEPQGSQDNGTSPSTAVLYECIFSTGPMFEEPEQMDEERLASGDPQYEKALREWEAESKAKKAGEIDEDQEWLDFVDDLTATWRNAVEVETRAFEVHEKAYAQEKEAIGEEKKAAEALTKRAEEARKVAMEEKQKALEDLKAAFKHLVSLRAKKNVLRDASSSGTAQGRCQLMDEEY</sequence>
<dbReference type="AlphaFoldDB" id="A0A2T4GWN1"/>
<feature type="region of interest" description="Disordered" evidence="2">
    <location>
        <begin position="164"/>
        <end position="183"/>
    </location>
</feature>
<dbReference type="EMBL" id="PVEM01000006">
    <property type="protein sequence ID" value="PTD07957.1"/>
    <property type="molecule type" value="Genomic_DNA"/>
</dbReference>
<organism evidence="3 5">
    <name type="scientific">Fusarium culmorum</name>
    <dbReference type="NCBI Taxonomy" id="5516"/>
    <lineage>
        <taxon>Eukaryota</taxon>
        <taxon>Fungi</taxon>
        <taxon>Dikarya</taxon>
        <taxon>Ascomycota</taxon>
        <taxon>Pezizomycotina</taxon>
        <taxon>Sordariomycetes</taxon>
        <taxon>Hypocreomycetidae</taxon>
        <taxon>Hypocreales</taxon>
        <taxon>Nectriaceae</taxon>
        <taxon>Fusarium</taxon>
    </lineage>
</organism>
<evidence type="ECO:0000256" key="1">
    <source>
        <dbReference type="SAM" id="Coils"/>
    </source>
</evidence>
<feature type="region of interest" description="Disordered" evidence="2">
    <location>
        <begin position="1"/>
        <end position="21"/>
    </location>
</feature>